<sequence>MTDLTSIKDHVILVAGGASGIGYEIAKYLVSVGAIVVATDKNAEGLASLDKEVQSKNLHTKVVDFLNDQDIADLIQYIEVEIGPLKGVINCVGILGQRGILSEEIDMENFDLVYKVNLRSALVLSIEAIKVMKPRKYGRILQLASISGKEGNPGLVAYSVTKAGMIAMVKSQGKEYAESGITINALAPALIATPMVASFTEEQRNFLKDKIPMNRIGDPIEVATLAAWIVSPACSFTTGFAFDLTGGRATY</sequence>
<evidence type="ECO:0000313" key="3">
    <source>
        <dbReference type="EMBL" id="CAB4575897.1"/>
    </source>
</evidence>
<dbReference type="SUPFAM" id="SSF51735">
    <property type="entry name" value="NAD(P)-binding Rossmann-fold domains"/>
    <property type="match status" value="1"/>
</dbReference>
<dbReference type="FunFam" id="3.40.50.720:FF:000173">
    <property type="entry name" value="3-oxoacyl-[acyl-carrier protein] reductase"/>
    <property type="match status" value="1"/>
</dbReference>
<accession>A0A6J6EIH0</accession>
<reference evidence="3" key="1">
    <citation type="submission" date="2020-05" db="EMBL/GenBank/DDBJ databases">
        <authorList>
            <person name="Chiriac C."/>
            <person name="Salcher M."/>
            <person name="Ghai R."/>
            <person name="Kavagutti S V."/>
        </authorList>
    </citation>
    <scope>NUCLEOTIDE SEQUENCE</scope>
</reference>
<dbReference type="InterPro" id="IPR002347">
    <property type="entry name" value="SDR_fam"/>
</dbReference>
<dbReference type="InterPro" id="IPR050259">
    <property type="entry name" value="SDR"/>
</dbReference>
<dbReference type="AlphaFoldDB" id="A0A6J6EIH0"/>
<dbReference type="PRINTS" id="PR00081">
    <property type="entry name" value="GDHRDH"/>
</dbReference>
<comment type="similarity">
    <text evidence="1">Belongs to the short-chain dehydrogenases/reductases (SDR) family.</text>
</comment>
<gene>
    <name evidence="3" type="ORF">UFOPK1726_00564</name>
</gene>
<dbReference type="PROSITE" id="PS00061">
    <property type="entry name" value="ADH_SHORT"/>
    <property type="match status" value="1"/>
</dbReference>
<dbReference type="InterPro" id="IPR036291">
    <property type="entry name" value="NAD(P)-bd_dom_sf"/>
</dbReference>
<dbReference type="EMBL" id="CAEZTT010000051">
    <property type="protein sequence ID" value="CAB4575897.1"/>
    <property type="molecule type" value="Genomic_DNA"/>
</dbReference>
<dbReference type="GO" id="GO:0032787">
    <property type="term" value="P:monocarboxylic acid metabolic process"/>
    <property type="evidence" value="ECO:0007669"/>
    <property type="project" value="UniProtKB-ARBA"/>
</dbReference>
<evidence type="ECO:0000256" key="2">
    <source>
        <dbReference type="ARBA" id="ARBA00023002"/>
    </source>
</evidence>
<dbReference type="Pfam" id="PF13561">
    <property type="entry name" value="adh_short_C2"/>
    <property type="match status" value="1"/>
</dbReference>
<dbReference type="PANTHER" id="PTHR42879:SF2">
    <property type="entry name" value="3-OXOACYL-[ACYL-CARRIER-PROTEIN] REDUCTASE FABG"/>
    <property type="match status" value="1"/>
</dbReference>
<name>A0A6J6EIH0_9ZZZZ</name>
<proteinExistence type="inferred from homology"/>
<dbReference type="PANTHER" id="PTHR42879">
    <property type="entry name" value="3-OXOACYL-(ACYL-CARRIER-PROTEIN) REDUCTASE"/>
    <property type="match status" value="1"/>
</dbReference>
<organism evidence="3">
    <name type="scientific">freshwater metagenome</name>
    <dbReference type="NCBI Taxonomy" id="449393"/>
    <lineage>
        <taxon>unclassified sequences</taxon>
        <taxon>metagenomes</taxon>
        <taxon>ecological metagenomes</taxon>
    </lineage>
</organism>
<dbReference type="CDD" id="cd05233">
    <property type="entry name" value="SDR_c"/>
    <property type="match status" value="1"/>
</dbReference>
<dbReference type="Gene3D" id="3.40.50.720">
    <property type="entry name" value="NAD(P)-binding Rossmann-like Domain"/>
    <property type="match status" value="1"/>
</dbReference>
<protein>
    <submittedName>
        <fullName evidence="3">Unannotated protein</fullName>
    </submittedName>
</protein>
<keyword evidence="2" id="KW-0560">Oxidoreductase</keyword>
<dbReference type="GO" id="GO:0016491">
    <property type="term" value="F:oxidoreductase activity"/>
    <property type="evidence" value="ECO:0007669"/>
    <property type="project" value="UniProtKB-KW"/>
</dbReference>
<evidence type="ECO:0000256" key="1">
    <source>
        <dbReference type="ARBA" id="ARBA00006484"/>
    </source>
</evidence>
<dbReference type="InterPro" id="IPR020904">
    <property type="entry name" value="Sc_DH/Rdtase_CS"/>
</dbReference>